<proteinExistence type="predicted"/>
<keyword evidence="3" id="KW-1185">Reference proteome</keyword>
<dbReference type="AlphaFoldDB" id="A0A3P7IT22"/>
<sequence>MEELKFVQSEADAERVAHEKTKAALNSKDEEVNQLSVALDAKEDEIAELQYQVDSWKGVAAQKEEANSKVEQKREEEINKLKRRHADELKNIQHQVELEQRAHTKTKQQFVEYRQSAQETWEKKMAELRE</sequence>
<evidence type="ECO:0000313" key="2">
    <source>
        <dbReference type="EMBL" id="VDM73256.1"/>
    </source>
</evidence>
<dbReference type="Proteomes" id="UP000270094">
    <property type="component" value="Unassembled WGS sequence"/>
</dbReference>
<protein>
    <submittedName>
        <fullName evidence="2">Uncharacterized protein</fullName>
    </submittedName>
</protein>
<reference evidence="2 3" key="1">
    <citation type="submission" date="2018-11" db="EMBL/GenBank/DDBJ databases">
        <authorList>
            <consortium name="Pathogen Informatics"/>
        </authorList>
    </citation>
    <scope>NUCLEOTIDE SEQUENCE [LARGE SCALE GENOMIC DNA]</scope>
</reference>
<evidence type="ECO:0000313" key="3">
    <source>
        <dbReference type="Proteomes" id="UP000270094"/>
    </source>
</evidence>
<accession>A0A3P7IT22</accession>
<dbReference type="OrthoDB" id="5874742at2759"/>
<evidence type="ECO:0000256" key="1">
    <source>
        <dbReference type="SAM" id="Coils"/>
    </source>
</evidence>
<dbReference type="EMBL" id="UYYB01029692">
    <property type="protein sequence ID" value="VDM73256.1"/>
    <property type="molecule type" value="Genomic_DNA"/>
</dbReference>
<keyword evidence="1" id="KW-0175">Coiled coil</keyword>
<gene>
    <name evidence="2" type="ORF">SVUK_LOCUS8254</name>
</gene>
<organism evidence="2 3">
    <name type="scientific">Strongylus vulgaris</name>
    <name type="common">Blood worm</name>
    <dbReference type="NCBI Taxonomy" id="40348"/>
    <lineage>
        <taxon>Eukaryota</taxon>
        <taxon>Metazoa</taxon>
        <taxon>Ecdysozoa</taxon>
        <taxon>Nematoda</taxon>
        <taxon>Chromadorea</taxon>
        <taxon>Rhabditida</taxon>
        <taxon>Rhabditina</taxon>
        <taxon>Rhabditomorpha</taxon>
        <taxon>Strongyloidea</taxon>
        <taxon>Strongylidae</taxon>
        <taxon>Strongylus</taxon>
    </lineage>
</organism>
<dbReference type="Gene3D" id="1.20.5.490">
    <property type="entry name" value="Single helix bin"/>
    <property type="match status" value="1"/>
</dbReference>
<name>A0A3P7IT22_STRVU</name>
<feature type="coiled-coil region" evidence="1">
    <location>
        <begin position="25"/>
        <end position="102"/>
    </location>
</feature>